<dbReference type="EMBL" id="FWXZ01000002">
    <property type="protein sequence ID" value="SMC56526.1"/>
    <property type="molecule type" value="Genomic_DNA"/>
</dbReference>
<dbReference type="Proteomes" id="UP000192328">
    <property type="component" value="Unassembled WGS sequence"/>
</dbReference>
<sequence length="417" mass="46008">MNKRLIAMVLVLGLLLSCAGHVTGEEAAAPAARNAAEDLLLIVDFQNVYLPGYDWACPNMPEAMVNTISILINPEAPDYLLTAYIAPTEPVGRWQDYNEAYKEINENDFLSELAEAILPFAEEGRVAEKTTYSSMDCDAVVEAMKGKKAVVLTGVVAECCVLATMLDAIDMGYEVVYLYDCIAGCSEENEAMIKALAESFAPVHTTVMSSEEYLDAIGAGSAWGGEDDEAFYWSDPDEKYIAELLAPMKEIHDEKEAEAYMKELWPLLSSEPLPEGELSMNVDEHDMSYHMSINNAEGRDLYTANFLSNGVIQEIGYNDLDDRKYSASRMDGADLDEAVWEQAKGQLTEQLEKLAPGVLELLEPLKVEDYIDVGDKQYLYIYAMPLDPAYDVATCIIAVLDAEGNCELMDYSCYGAG</sequence>
<reference evidence="1" key="1">
    <citation type="submission" date="2017-04" db="EMBL/GenBank/DDBJ databases">
        <authorList>
            <person name="Varghese N."/>
            <person name="Submissions S."/>
        </authorList>
    </citation>
    <scope>NUCLEOTIDE SEQUENCE</scope>
    <source>
        <strain evidence="1">WTE2008</strain>
    </source>
</reference>
<name>A0AC61PKP1_9FIRM</name>
<evidence type="ECO:0000313" key="1">
    <source>
        <dbReference type="EMBL" id="SMC56526.1"/>
    </source>
</evidence>
<evidence type="ECO:0000313" key="2">
    <source>
        <dbReference type="Proteomes" id="UP000192328"/>
    </source>
</evidence>
<keyword evidence="2" id="KW-1185">Reference proteome</keyword>
<proteinExistence type="predicted"/>
<protein>
    <submittedName>
        <fullName evidence="1">Nicotinamidase-related amidase</fullName>
    </submittedName>
</protein>
<comment type="caution">
    <text evidence="1">The sequence shown here is derived from an EMBL/GenBank/DDBJ whole genome shotgun (WGS) entry which is preliminary data.</text>
</comment>
<accession>A0AC61PKP1</accession>
<gene>
    <name evidence="1" type="ORF">SAMN06297397_1387</name>
</gene>
<organism evidence="1 2">
    <name type="scientific">Aristaeella lactis</name>
    <dbReference type="NCBI Taxonomy" id="3046383"/>
    <lineage>
        <taxon>Bacteria</taxon>
        <taxon>Bacillati</taxon>
        <taxon>Bacillota</taxon>
        <taxon>Clostridia</taxon>
        <taxon>Eubacteriales</taxon>
        <taxon>Aristaeellaceae</taxon>
        <taxon>Aristaeella</taxon>
    </lineage>
</organism>